<evidence type="ECO:0000313" key="3">
    <source>
        <dbReference type="Proteomes" id="UP001161390"/>
    </source>
</evidence>
<dbReference type="PROSITE" id="PS51819">
    <property type="entry name" value="VOC"/>
    <property type="match status" value="1"/>
</dbReference>
<reference evidence="2" key="2">
    <citation type="submission" date="2023-01" db="EMBL/GenBank/DDBJ databases">
        <title>Draft genome sequence of Algimonas porphyrae strain NBRC 108216.</title>
        <authorList>
            <person name="Sun Q."/>
            <person name="Mori K."/>
        </authorList>
    </citation>
    <scope>NUCLEOTIDE SEQUENCE</scope>
    <source>
        <strain evidence="2">NBRC 108216</strain>
    </source>
</reference>
<name>A0ABQ5V5G7_9PROT</name>
<comment type="caution">
    <text evidence="2">The sequence shown here is derived from an EMBL/GenBank/DDBJ whole genome shotgun (WGS) entry which is preliminary data.</text>
</comment>
<dbReference type="CDD" id="cd06587">
    <property type="entry name" value="VOC"/>
    <property type="match status" value="1"/>
</dbReference>
<proteinExistence type="predicted"/>
<dbReference type="RefSeq" id="WP_284374345.1">
    <property type="nucleotide sequence ID" value="NZ_BSNJ01000010.1"/>
</dbReference>
<keyword evidence="3" id="KW-1185">Reference proteome</keyword>
<reference evidence="2" key="1">
    <citation type="journal article" date="2014" name="Int. J. Syst. Evol. Microbiol.">
        <title>Complete genome of a new Firmicutes species belonging to the dominant human colonic microbiota ('Ruminococcus bicirculans') reveals two chromosomes and a selective capacity to utilize plant glucans.</title>
        <authorList>
            <consortium name="NISC Comparative Sequencing Program"/>
            <person name="Wegmann U."/>
            <person name="Louis P."/>
            <person name="Goesmann A."/>
            <person name="Henrissat B."/>
            <person name="Duncan S.H."/>
            <person name="Flint H.J."/>
        </authorList>
    </citation>
    <scope>NUCLEOTIDE SEQUENCE</scope>
    <source>
        <strain evidence="2">NBRC 108216</strain>
    </source>
</reference>
<dbReference type="Proteomes" id="UP001161390">
    <property type="component" value="Unassembled WGS sequence"/>
</dbReference>
<dbReference type="EMBL" id="BSNJ01000010">
    <property type="protein sequence ID" value="GLQ22088.1"/>
    <property type="molecule type" value="Genomic_DNA"/>
</dbReference>
<dbReference type="Pfam" id="PF00903">
    <property type="entry name" value="Glyoxalase"/>
    <property type="match status" value="1"/>
</dbReference>
<accession>A0ABQ5V5G7</accession>
<sequence length="155" mass="16940">MTDKTKPHIRFQRANFVVRDLDKALTLYRDVLGFDVAFIKDSQKTSYSYPVFEIPNSATLRFAVLSTPESPRCMALTEVTGTDDIGPAPTPRRGAIVLDIPDVDGVVAGAKKVGATVYPEGELKTQDGRLGREVGIVDFDGNLVVIYTITAHPDE</sequence>
<gene>
    <name evidence="2" type="ORF">GCM10007854_30430</name>
</gene>
<protein>
    <recommendedName>
        <fullName evidence="1">VOC domain-containing protein</fullName>
    </recommendedName>
</protein>
<dbReference type="SUPFAM" id="SSF54593">
    <property type="entry name" value="Glyoxalase/Bleomycin resistance protein/Dihydroxybiphenyl dioxygenase"/>
    <property type="match status" value="1"/>
</dbReference>
<feature type="domain" description="VOC" evidence="1">
    <location>
        <begin position="10"/>
        <end position="149"/>
    </location>
</feature>
<dbReference type="InterPro" id="IPR037523">
    <property type="entry name" value="VOC_core"/>
</dbReference>
<dbReference type="Gene3D" id="3.10.180.10">
    <property type="entry name" value="2,3-Dihydroxybiphenyl 1,2-Dioxygenase, domain 1"/>
    <property type="match status" value="1"/>
</dbReference>
<dbReference type="InterPro" id="IPR029068">
    <property type="entry name" value="Glyas_Bleomycin-R_OHBP_Dase"/>
</dbReference>
<evidence type="ECO:0000259" key="1">
    <source>
        <dbReference type="PROSITE" id="PS51819"/>
    </source>
</evidence>
<evidence type="ECO:0000313" key="2">
    <source>
        <dbReference type="EMBL" id="GLQ22088.1"/>
    </source>
</evidence>
<dbReference type="InterPro" id="IPR004360">
    <property type="entry name" value="Glyas_Fos-R_dOase_dom"/>
</dbReference>
<organism evidence="2 3">
    <name type="scientific">Algimonas porphyrae</name>
    <dbReference type="NCBI Taxonomy" id="1128113"/>
    <lineage>
        <taxon>Bacteria</taxon>
        <taxon>Pseudomonadati</taxon>
        <taxon>Pseudomonadota</taxon>
        <taxon>Alphaproteobacteria</taxon>
        <taxon>Maricaulales</taxon>
        <taxon>Robiginitomaculaceae</taxon>
        <taxon>Algimonas</taxon>
    </lineage>
</organism>